<dbReference type="AlphaFoldDB" id="A0A3P5YFY2"/>
<evidence type="ECO:0000313" key="2">
    <source>
        <dbReference type="EMBL" id="VDC66642.1"/>
    </source>
</evidence>
<name>A0A3P5YFY2_BRACM</name>
<protein>
    <submittedName>
        <fullName evidence="1">Uncharacterized protein</fullName>
    </submittedName>
</protein>
<dbReference type="Proteomes" id="UP000694005">
    <property type="component" value="Chromosome A06"/>
</dbReference>
<evidence type="ECO:0000313" key="1">
    <source>
        <dbReference type="EMBL" id="CAG7869972.1"/>
    </source>
</evidence>
<dbReference type="EMBL" id="LS974622">
    <property type="protein sequence ID" value="CAG7869972.1"/>
    <property type="molecule type" value="Genomic_DNA"/>
</dbReference>
<sequence length="84" mass="9730">MVEFNVINGCITSIVLDLLPENLPLRRCSILSDCNLLRRMVDSLNKAIGYQETQYPGKIASIEFEYEKIHKRCFHGLHLTHEKI</sequence>
<proteinExistence type="predicted"/>
<dbReference type="EMBL" id="LR031569">
    <property type="protein sequence ID" value="VDC66642.1"/>
    <property type="molecule type" value="Genomic_DNA"/>
</dbReference>
<gene>
    <name evidence="2" type="ORF">BRAA06T25182Z</name>
    <name evidence="1" type="ORF">BRAPAZ1V2_A06P22120.2</name>
</gene>
<dbReference type="Gramene" id="A06p22120.2_BraZ1">
    <property type="protein sequence ID" value="A06p22120.2_BraZ1.CDS"/>
    <property type="gene ID" value="A06g22120.2_BraZ1"/>
</dbReference>
<reference evidence="2" key="1">
    <citation type="submission" date="2018-11" db="EMBL/GenBank/DDBJ databases">
        <authorList>
            <consortium name="Genoscope - CEA"/>
            <person name="William W."/>
        </authorList>
    </citation>
    <scope>NUCLEOTIDE SEQUENCE</scope>
</reference>
<accession>A0A3P5YFY2</accession>
<organism evidence="2">
    <name type="scientific">Brassica campestris</name>
    <name type="common">Field mustard</name>
    <dbReference type="NCBI Taxonomy" id="3711"/>
    <lineage>
        <taxon>Eukaryota</taxon>
        <taxon>Viridiplantae</taxon>
        <taxon>Streptophyta</taxon>
        <taxon>Embryophyta</taxon>
        <taxon>Tracheophyta</taxon>
        <taxon>Spermatophyta</taxon>
        <taxon>Magnoliopsida</taxon>
        <taxon>eudicotyledons</taxon>
        <taxon>Gunneridae</taxon>
        <taxon>Pentapetalae</taxon>
        <taxon>rosids</taxon>
        <taxon>malvids</taxon>
        <taxon>Brassicales</taxon>
        <taxon>Brassicaceae</taxon>
        <taxon>Brassiceae</taxon>
        <taxon>Brassica</taxon>
    </lineage>
</organism>